<dbReference type="AlphaFoldDB" id="A0AAN4TMQ9"/>
<proteinExistence type="predicted"/>
<name>A0AAN4TMQ9_PSESF</name>
<reference evidence="1 2" key="1">
    <citation type="submission" date="2018-04" db="EMBL/GenBank/DDBJ databases">
        <title>Draft genome sequence of Pseudomonas syringae pv. actinidiae biovar 3 strains isolated from kiwifruit in Kagawa prefecture.</title>
        <authorList>
            <person name="Tabuchi M."/>
            <person name="Saito M."/>
            <person name="Fujiwara S."/>
            <person name="Sasa N."/>
            <person name="Akimitsu K."/>
            <person name="Gomi K."/>
            <person name="Konishi-Sugita S."/>
            <person name="Hamano K."/>
            <person name="Kataoka I."/>
        </authorList>
    </citation>
    <scope>NUCLEOTIDE SEQUENCE [LARGE SCALE GENOMIC DNA]</scope>
    <source>
        <strain evidence="1 2">MAFF212211</strain>
    </source>
</reference>
<organism evidence="1 2">
    <name type="scientific">Pseudomonas syringae pv. actinidiae</name>
    <dbReference type="NCBI Taxonomy" id="103796"/>
    <lineage>
        <taxon>Bacteria</taxon>
        <taxon>Pseudomonadati</taxon>
        <taxon>Pseudomonadota</taxon>
        <taxon>Gammaproteobacteria</taxon>
        <taxon>Pseudomonadales</taxon>
        <taxon>Pseudomonadaceae</taxon>
        <taxon>Pseudomonas</taxon>
        <taxon>Pseudomonas syringae</taxon>
    </lineage>
</organism>
<accession>A0AAN4TMQ9</accession>
<dbReference type="Proteomes" id="UP000248291">
    <property type="component" value="Unassembled WGS sequence"/>
</dbReference>
<comment type="caution">
    <text evidence="1">The sequence shown here is derived from an EMBL/GenBank/DDBJ whole genome shotgun (WGS) entry which is preliminary data.</text>
</comment>
<gene>
    <name evidence="1" type="ORF">KPSA3_04423</name>
</gene>
<evidence type="ECO:0000313" key="1">
    <source>
        <dbReference type="EMBL" id="GBH18437.1"/>
    </source>
</evidence>
<dbReference type="EMBL" id="BGKA01000156">
    <property type="protein sequence ID" value="GBH18437.1"/>
    <property type="molecule type" value="Genomic_DNA"/>
</dbReference>
<sequence length="41" mass="5103">MKMDELISVVTFKWGFVRRRDLRMCQSFRRVHCAKELRLIF</sequence>
<evidence type="ECO:0000313" key="2">
    <source>
        <dbReference type="Proteomes" id="UP000248291"/>
    </source>
</evidence>
<protein>
    <submittedName>
        <fullName evidence="1">Uncharacterized protein</fullName>
    </submittedName>
</protein>